<keyword evidence="5" id="KW-0539">Nucleus</keyword>
<dbReference type="SUPFAM" id="SSF49764">
    <property type="entry name" value="HSP20-like chaperones"/>
    <property type="match status" value="1"/>
</dbReference>
<evidence type="ECO:0000256" key="5">
    <source>
        <dbReference type="ARBA" id="ARBA00023242"/>
    </source>
</evidence>
<dbReference type="AlphaFoldDB" id="A0A7M7RHB1"/>
<keyword evidence="4" id="KW-0963">Cytoplasm</keyword>
<dbReference type="InParanoid" id="A0A7M7RHB1"/>
<dbReference type="KEGG" id="spu:590657"/>
<dbReference type="GO" id="GO:0005737">
    <property type="term" value="C:cytoplasm"/>
    <property type="evidence" value="ECO:0007669"/>
    <property type="project" value="UniProtKB-SubCell"/>
</dbReference>
<keyword evidence="8" id="KW-1185">Reference proteome</keyword>
<dbReference type="Pfam" id="PF04969">
    <property type="entry name" value="CS"/>
    <property type="match status" value="1"/>
</dbReference>
<dbReference type="PANTHER" id="PTHR21664:SF1">
    <property type="entry name" value="NUDC DOMAIN-CONTAINING PROTEIN 1"/>
    <property type="match status" value="1"/>
</dbReference>
<dbReference type="InterPro" id="IPR008978">
    <property type="entry name" value="HSP20-like_chaperone"/>
</dbReference>
<dbReference type="InterPro" id="IPR007052">
    <property type="entry name" value="CS_dom"/>
</dbReference>
<accession>A0A7M7RHB1</accession>
<name>A0A7M7RHB1_STRPU</name>
<evidence type="ECO:0000256" key="3">
    <source>
        <dbReference type="ARBA" id="ARBA00018915"/>
    </source>
</evidence>
<evidence type="ECO:0000259" key="6">
    <source>
        <dbReference type="PROSITE" id="PS51203"/>
    </source>
</evidence>
<reference evidence="7" key="2">
    <citation type="submission" date="2021-01" db="UniProtKB">
        <authorList>
            <consortium name="EnsemblMetazoa"/>
        </authorList>
    </citation>
    <scope>IDENTIFICATION</scope>
</reference>
<dbReference type="CDD" id="cd06467">
    <property type="entry name" value="p23_NUDC_like"/>
    <property type="match status" value="1"/>
</dbReference>
<dbReference type="Proteomes" id="UP000007110">
    <property type="component" value="Unassembled WGS sequence"/>
</dbReference>
<dbReference type="PANTHER" id="PTHR21664">
    <property type="entry name" value="CHRONIC MYELOGENOUS LEUKEMIA TUMOR ANTIGEN 66"/>
    <property type="match status" value="1"/>
</dbReference>
<dbReference type="RefSeq" id="XP_795347.2">
    <property type="nucleotide sequence ID" value="XM_790254.4"/>
</dbReference>
<dbReference type="Gene3D" id="2.60.40.790">
    <property type="match status" value="1"/>
</dbReference>
<evidence type="ECO:0000313" key="7">
    <source>
        <dbReference type="EnsemblMetazoa" id="XP_795347"/>
    </source>
</evidence>
<dbReference type="CTD" id="84955"/>
<organism evidence="7 8">
    <name type="scientific">Strongylocentrotus purpuratus</name>
    <name type="common">Purple sea urchin</name>
    <dbReference type="NCBI Taxonomy" id="7668"/>
    <lineage>
        <taxon>Eukaryota</taxon>
        <taxon>Metazoa</taxon>
        <taxon>Echinodermata</taxon>
        <taxon>Eleutherozoa</taxon>
        <taxon>Echinozoa</taxon>
        <taxon>Echinoidea</taxon>
        <taxon>Euechinoidea</taxon>
        <taxon>Echinacea</taxon>
        <taxon>Camarodonta</taxon>
        <taxon>Echinidea</taxon>
        <taxon>Strongylocentrotidae</taxon>
        <taxon>Strongylocentrotus</taxon>
    </lineage>
</organism>
<evidence type="ECO:0000313" key="8">
    <source>
        <dbReference type="Proteomes" id="UP000007110"/>
    </source>
</evidence>
<feature type="domain" description="CS" evidence="6">
    <location>
        <begin position="298"/>
        <end position="386"/>
    </location>
</feature>
<dbReference type="GO" id="GO:0005634">
    <property type="term" value="C:nucleus"/>
    <property type="evidence" value="ECO:0007669"/>
    <property type="project" value="UniProtKB-SubCell"/>
</dbReference>
<dbReference type="EnsemblMetazoa" id="XM_790254">
    <property type="protein sequence ID" value="XP_795347"/>
    <property type="gene ID" value="LOC590657"/>
</dbReference>
<dbReference type="OMA" id="DTRFVHH"/>
<sequence length="612" mass="68861">MSFNLDKIEMAACTEVLKVNRDLLDSEFDGYKLSLDPLPIYSLLIKSGVDEVKLRDDEYTFQHMQAFGLTNYLTGDLWNPNCVYYVDTEWRLLQLRVVLESQLTEPTVIFTIPEGVTRRAGSRHSVSLSFPSPHLCVLSDGVGLLYVLDTGVRDQFECTQWKVIFKKEVCGGAPAILQHAVCREEESEIRVDCLLLHVEKSCRVNEENGEGSTAKSNKSDYETYMEWITLKKTVDQAEFEVENTRELRGKTAPVYCGLEEGAQGLFVASEADFVIISDSLYPVKAEVNDEAEKEEEETPLPLFTWTQTGEDVILTFIVPETVSKPDIHMVMEADRIDISIKNGKELLSGALYRLVDIACCTWTLEKRKLDVMLAKENEGFMWTEVVVGNTRGEYVADPDQARLIHERLAHLTSDALGPDPSGNIGGQPGISPQDLEECDMNVENEVCIYRIDGHKHTISHKTCISSYQRIFKAPLQPSHPPCICLRHDVDGVVWQPRPTTAESPSPWQHEATFNALGYVQASKRNCKFASCSPDTSYCVLCDCSKHGYIYRQPADIPSPLRNRKSGRVVGQIAKQQVISLDAIDDILGLQATNERLFILTTKKMYVIRVNVD</sequence>
<proteinExistence type="predicted"/>
<dbReference type="OrthoDB" id="428655at2759"/>
<evidence type="ECO:0000256" key="2">
    <source>
        <dbReference type="ARBA" id="ARBA00004496"/>
    </source>
</evidence>
<dbReference type="GeneID" id="590657"/>
<dbReference type="FunCoup" id="A0A7M7RHB1">
    <property type="interactions" value="1237"/>
</dbReference>
<dbReference type="InterPro" id="IPR037895">
    <property type="entry name" value="NUDCD1"/>
</dbReference>
<reference evidence="8" key="1">
    <citation type="submission" date="2015-02" db="EMBL/GenBank/DDBJ databases">
        <title>Genome sequencing for Strongylocentrotus purpuratus.</title>
        <authorList>
            <person name="Murali S."/>
            <person name="Liu Y."/>
            <person name="Vee V."/>
            <person name="English A."/>
            <person name="Wang M."/>
            <person name="Skinner E."/>
            <person name="Han Y."/>
            <person name="Muzny D.M."/>
            <person name="Worley K.C."/>
            <person name="Gibbs R.A."/>
        </authorList>
    </citation>
    <scope>NUCLEOTIDE SEQUENCE</scope>
</reference>
<comment type="subcellular location">
    <subcellularLocation>
        <location evidence="2">Cytoplasm</location>
    </subcellularLocation>
    <subcellularLocation>
        <location evidence="1">Nucleus</location>
    </subcellularLocation>
</comment>
<evidence type="ECO:0000256" key="4">
    <source>
        <dbReference type="ARBA" id="ARBA00022490"/>
    </source>
</evidence>
<dbReference type="PROSITE" id="PS51203">
    <property type="entry name" value="CS"/>
    <property type="match status" value="1"/>
</dbReference>
<protein>
    <recommendedName>
        <fullName evidence="3">NudC domain-containing protein 1</fullName>
    </recommendedName>
</protein>
<evidence type="ECO:0000256" key="1">
    <source>
        <dbReference type="ARBA" id="ARBA00004123"/>
    </source>
</evidence>